<comment type="similarity">
    <text evidence="1 4">Belongs to the UDP-glucose/GDP-mannose dehydrogenase family.</text>
</comment>
<dbReference type="InterPro" id="IPR036220">
    <property type="entry name" value="UDP-Glc/GDP-Man_DH_C_sf"/>
</dbReference>
<dbReference type="NCBIfam" id="TIGR03026">
    <property type="entry name" value="NDP-sugDHase"/>
    <property type="match status" value="1"/>
</dbReference>
<evidence type="ECO:0000313" key="6">
    <source>
        <dbReference type="EMBL" id="TCO50878.1"/>
    </source>
</evidence>
<dbReference type="Pfam" id="PF03720">
    <property type="entry name" value="UDPG_MGDP_dh_C"/>
    <property type="match status" value="1"/>
</dbReference>
<dbReference type="Gene3D" id="3.40.50.720">
    <property type="entry name" value="NAD(P)-binding Rossmann-like Domain"/>
    <property type="match status" value="2"/>
</dbReference>
<dbReference type="SUPFAM" id="SSF48179">
    <property type="entry name" value="6-phosphogluconate dehydrogenase C-terminal domain-like"/>
    <property type="match status" value="1"/>
</dbReference>
<evidence type="ECO:0000256" key="1">
    <source>
        <dbReference type="ARBA" id="ARBA00006601"/>
    </source>
</evidence>
<dbReference type="PIRSF" id="PIRSF000124">
    <property type="entry name" value="UDPglc_GDPman_dh"/>
    <property type="match status" value="1"/>
</dbReference>
<protein>
    <submittedName>
        <fullName evidence="6">UDP-N-acetyl-D-glucosamine dehydrogenase</fullName>
    </submittedName>
</protein>
<reference evidence="6 7" key="1">
    <citation type="submission" date="2019-03" db="EMBL/GenBank/DDBJ databases">
        <title>Genomic Encyclopedia of Type Strains, Phase IV (KMG-IV): sequencing the most valuable type-strain genomes for metagenomic binning, comparative biology and taxonomic classification.</title>
        <authorList>
            <person name="Goeker M."/>
        </authorList>
    </citation>
    <scope>NUCLEOTIDE SEQUENCE [LARGE SCALE GENOMIC DNA]</scope>
    <source>
        <strain evidence="6 7">DSM 45934</strain>
    </source>
</reference>
<keyword evidence="3" id="KW-0520">NAD</keyword>
<dbReference type="SMART" id="SM00984">
    <property type="entry name" value="UDPG_MGDP_dh_C"/>
    <property type="match status" value="1"/>
</dbReference>
<name>A0A4R2J225_9PSEU</name>
<dbReference type="InterPro" id="IPR014027">
    <property type="entry name" value="UDP-Glc/GDP-Man_DH_C"/>
</dbReference>
<accession>A0A4R2J225</accession>
<organism evidence="6 7">
    <name type="scientific">Actinocrispum wychmicini</name>
    <dbReference type="NCBI Taxonomy" id="1213861"/>
    <lineage>
        <taxon>Bacteria</taxon>
        <taxon>Bacillati</taxon>
        <taxon>Actinomycetota</taxon>
        <taxon>Actinomycetes</taxon>
        <taxon>Pseudonocardiales</taxon>
        <taxon>Pseudonocardiaceae</taxon>
        <taxon>Actinocrispum</taxon>
    </lineage>
</organism>
<keyword evidence="2" id="KW-0560">Oxidoreductase</keyword>
<dbReference type="InterPro" id="IPR036291">
    <property type="entry name" value="NAD(P)-bd_dom_sf"/>
</dbReference>
<keyword evidence="7" id="KW-1185">Reference proteome</keyword>
<dbReference type="Pfam" id="PF00984">
    <property type="entry name" value="UDPG_MGDP_dh"/>
    <property type="match status" value="1"/>
</dbReference>
<dbReference type="SUPFAM" id="SSF51735">
    <property type="entry name" value="NAD(P)-binding Rossmann-fold domains"/>
    <property type="match status" value="1"/>
</dbReference>
<dbReference type="InterPro" id="IPR014026">
    <property type="entry name" value="UDP-Glc/GDP-Man_DH_dimer"/>
</dbReference>
<dbReference type="SUPFAM" id="SSF52413">
    <property type="entry name" value="UDP-glucose/GDP-mannose dehydrogenase C-terminal domain"/>
    <property type="match status" value="1"/>
</dbReference>
<dbReference type="AlphaFoldDB" id="A0A4R2J225"/>
<dbReference type="OrthoDB" id="5193947at2"/>
<evidence type="ECO:0000256" key="3">
    <source>
        <dbReference type="ARBA" id="ARBA00023027"/>
    </source>
</evidence>
<dbReference type="GO" id="GO:0016616">
    <property type="term" value="F:oxidoreductase activity, acting on the CH-OH group of donors, NAD or NADP as acceptor"/>
    <property type="evidence" value="ECO:0007669"/>
    <property type="project" value="InterPro"/>
</dbReference>
<dbReference type="InterPro" id="IPR008927">
    <property type="entry name" value="6-PGluconate_DH-like_C_sf"/>
</dbReference>
<gene>
    <name evidence="6" type="ORF">EV192_113259</name>
</gene>
<dbReference type="GO" id="GO:0051287">
    <property type="term" value="F:NAD binding"/>
    <property type="evidence" value="ECO:0007669"/>
    <property type="project" value="InterPro"/>
</dbReference>
<dbReference type="GO" id="GO:0000271">
    <property type="term" value="P:polysaccharide biosynthetic process"/>
    <property type="evidence" value="ECO:0007669"/>
    <property type="project" value="InterPro"/>
</dbReference>
<dbReference type="EMBL" id="SLWS01000013">
    <property type="protein sequence ID" value="TCO50878.1"/>
    <property type="molecule type" value="Genomic_DNA"/>
</dbReference>
<evidence type="ECO:0000256" key="2">
    <source>
        <dbReference type="ARBA" id="ARBA00023002"/>
    </source>
</evidence>
<dbReference type="PANTHER" id="PTHR43491">
    <property type="entry name" value="UDP-N-ACETYL-D-MANNOSAMINE DEHYDROGENASE"/>
    <property type="match status" value="1"/>
</dbReference>
<dbReference type="Pfam" id="PF03721">
    <property type="entry name" value="UDPG_MGDP_dh_N"/>
    <property type="match status" value="1"/>
</dbReference>
<proteinExistence type="inferred from homology"/>
<dbReference type="InterPro" id="IPR028359">
    <property type="entry name" value="UDP_ManNAc/GlcNAc_DH"/>
</dbReference>
<comment type="caution">
    <text evidence="6">The sequence shown here is derived from an EMBL/GenBank/DDBJ whole genome shotgun (WGS) entry which is preliminary data.</text>
</comment>
<sequence length="382" mass="39953">MDPDVVVVGLGYTGLPMAVAAARHGLTVVGVDHSPARVAELVAVRPGAGRTTVPENELASLLTGPLSVRTGSVPAAKVHLLCVPSRDLLSAVDLVSAVARKGDLVIVQSTCPPGMVDEVVLPRITADVHVAHSPVRINPGKEPVVDVPRVVASPSPEGLAAAIRFLRSVGQAVVPVGSIRVAELTKVFENTFRLVNISLANELATVCDRSNVDVREVLAAAGTKPYGYLRHEPGPGAGGDCVPVCAEFFAAAARRHGFAASTVEAAIAVNDSMPTSIARRLTCNGRVLVAGVAYKPGVGDVRRSAAVRILDELRARTEVSYHDPHVPRLALPDGTVLYSQPVRPGRADMVLLVTKHEDMDVTGFEAPVVDCSAGSIVEDRHG</sequence>
<dbReference type="PIRSF" id="PIRSF500136">
    <property type="entry name" value="UDP_ManNAc_DH"/>
    <property type="match status" value="1"/>
</dbReference>
<dbReference type="InterPro" id="IPR001732">
    <property type="entry name" value="UDP-Glc/GDP-Man_DH_N"/>
</dbReference>
<dbReference type="RefSeq" id="WP_132124814.1">
    <property type="nucleotide sequence ID" value="NZ_SLWS01000013.1"/>
</dbReference>
<evidence type="ECO:0000259" key="5">
    <source>
        <dbReference type="SMART" id="SM00984"/>
    </source>
</evidence>
<evidence type="ECO:0000313" key="7">
    <source>
        <dbReference type="Proteomes" id="UP000295680"/>
    </source>
</evidence>
<dbReference type="GO" id="GO:0016628">
    <property type="term" value="F:oxidoreductase activity, acting on the CH-CH group of donors, NAD or NADP as acceptor"/>
    <property type="evidence" value="ECO:0007669"/>
    <property type="project" value="InterPro"/>
</dbReference>
<dbReference type="InterPro" id="IPR017476">
    <property type="entry name" value="UDP-Glc/GDP-Man"/>
</dbReference>
<dbReference type="PANTHER" id="PTHR43491:SF2">
    <property type="entry name" value="UDP-N-ACETYL-D-MANNOSAMINE DEHYDROGENASE"/>
    <property type="match status" value="1"/>
</dbReference>
<evidence type="ECO:0000256" key="4">
    <source>
        <dbReference type="PIRNR" id="PIRNR000124"/>
    </source>
</evidence>
<feature type="domain" description="UDP-glucose/GDP-mannose dehydrogenase C-terminal" evidence="5">
    <location>
        <begin position="288"/>
        <end position="373"/>
    </location>
</feature>
<dbReference type="Proteomes" id="UP000295680">
    <property type="component" value="Unassembled WGS sequence"/>
</dbReference>